<name>A0ABV6G256_9GAMM</name>
<sequence>MDMSVSATVDTAMALQQHNTASEVQANLLRKSLDTQEQQMSQLMESVAPQPQLATEGLVGTQINTTA</sequence>
<dbReference type="InterPro" id="IPR025906">
    <property type="entry name" value="YjfB_motility"/>
</dbReference>
<dbReference type="EMBL" id="JBHLVX010000021">
    <property type="protein sequence ID" value="MFC0267568.1"/>
    <property type="molecule type" value="Genomic_DNA"/>
</dbReference>
<dbReference type="Proteomes" id="UP001589814">
    <property type="component" value="Unassembled WGS sequence"/>
</dbReference>
<evidence type="ECO:0000313" key="2">
    <source>
        <dbReference type="Proteomes" id="UP001589814"/>
    </source>
</evidence>
<dbReference type="RefSeq" id="WP_019952893.1">
    <property type="nucleotide sequence ID" value="NZ_JBHLVX010000021.1"/>
</dbReference>
<dbReference type="Pfam" id="PF14070">
    <property type="entry name" value="YjfB_motility"/>
    <property type="match status" value="1"/>
</dbReference>
<keyword evidence="2" id="KW-1185">Reference proteome</keyword>
<organism evidence="1 2">
    <name type="scientific">Kushneria aurantia</name>
    <dbReference type="NCBI Taxonomy" id="504092"/>
    <lineage>
        <taxon>Bacteria</taxon>
        <taxon>Pseudomonadati</taxon>
        <taxon>Pseudomonadota</taxon>
        <taxon>Gammaproteobacteria</taxon>
        <taxon>Oceanospirillales</taxon>
        <taxon>Halomonadaceae</taxon>
        <taxon>Kushneria</taxon>
    </lineage>
</organism>
<evidence type="ECO:0000313" key="1">
    <source>
        <dbReference type="EMBL" id="MFC0267568.1"/>
    </source>
</evidence>
<accession>A0ABV6G256</accession>
<comment type="caution">
    <text evidence="1">The sequence shown here is derived from an EMBL/GenBank/DDBJ whole genome shotgun (WGS) entry which is preliminary data.</text>
</comment>
<gene>
    <name evidence="1" type="ORF">ACFFHW_06100</name>
</gene>
<protein>
    <submittedName>
        <fullName evidence="1">Motility protein</fullName>
    </submittedName>
</protein>
<proteinExistence type="predicted"/>
<reference evidence="1 2" key="1">
    <citation type="submission" date="2024-09" db="EMBL/GenBank/DDBJ databases">
        <authorList>
            <person name="Sun Q."/>
            <person name="Mori K."/>
        </authorList>
    </citation>
    <scope>NUCLEOTIDE SEQUENCE [LARGE SCALE GENOMIC DNA]</scope>
    <source>
        <strain evidence="1 2">CCM 7415</strain>
    </source>
</reference>